<evidence type="ECO:0000256" key="7">
    <source>
        <dbReference type="SAM" id="SignalP"/>
    </source>
</evidence>
<dbReference type="Gene3D" id="2.60.40.1120">
    <property type="entry name" value="Carboxypeptidase-like, regulatory domain"/>
    <property type="match status" value="1"/>
</dbReference>
<evidence type="ECO:0000256" key="5">
    <source>
        <dbReference type="ARBA" id="ARBA00023136"/>
    </source>
</evidence>
<evidence type="ECO:0000256" key="3">
    <source>
        <dbReference type="ARBA" id="ARBA00022452"/>
    </source>
</evidence>
<dbReference type="GO" id="GO:0009279">
    <property type="term" value="C:cell outer membrane"/>
    <property type="evidence" value="ECO:0007669"/>
    <property type="project" value="UniProtKB-SubCell"/>
</dbReference>
<dbReference type="EMBL" id="AP018042">
    <property type="protein sequence ID" value="BAX78594.1"/>
    <property type="molecule type" value="Genomic_DNA"/>
</dbReference>
<organism evidence="9 10">
    <name type="scientific">Labilibaculum antarcticum</name>
    <dbReference type="NCBI Taxonomy" id="1717717"/>
    <lineage>
        <taxon>Bacteria</taxon>
        <taxon>Pseudomonadati</taxon>
        <taxon>Bacteroidota</taxon>
        <taxon>Bacteroidia</taxon>
        <taxon>Marinilabiliales</taxon>
        <taxon>Marinifilaceae</taxon>
        <taxon>Labilibaculum</taxon>
    </lineage>
</organism>
<keyword evidence="4" id="KW-0812">Transmembrane</keyword>
<dbReference type="AlphaFoldDB" id="A0A1Y1CE43"/>
<dbReference type="KEGG" id="mbas:ALGA_0199"/>
<accession>A0A1Y1CE43</accession>
<dbReference type="GO" id="GO:0015344">
    <property type="term" value="F:siderophore uptake transmembrane transporter activity"/>
    <property type="evidence" value="ECO:0007669"/>
    <property type="project" value="TreeGrafter"/>
</dbReference>
<dbReference type="RefSeq" id="WP_096427529.1">
    <property type="nucleotide sequence ID" value="NZ_AP018042.1"/>
</dbReference>
<evidence type="ECO:0000256" key="2">
    <source>
        <dbReference type="ARBA" id="ARBA00022448"/>
    </source>
</evidence>
<dbReference type="Pfam" id="PF13620">
    <property type="entry name" value="CarboxypepD_reg"/>
    <property type="match status" value="1"/>
</dbReference>
<dbReference type="InterPro" id="IPR057601">
    <property type="entry name" value="Oar-like_b-barrel"/>
</dbReference>
<dbReference type="InterPro" id="IPR013784">
    <property type="entry name" value="Carb-bd-like_fold"/>
</dbReference>
<feature type="chain" id="PRO_5012168993" description="TonB-dependent transporter Oar-like beta-barrel domain-containing protein" evidence="7">
    <location>
        <begin position="23"/>
        <end position="1060"/>
    </location>
</feature>
<dbReference type="OrthoDB" id="9768147at2"/>
<evidence type="ECO:0000313" key="9">
    <source>
        <dbReference type="EMBL" id="BAX78594.1"/>
    </source>
</evidence>
<keyword evidence="7" id="KW-0732">Signal</keyword>
<reference evidence="9 10" key="1">
    <citation type="journal article" date="2018" name="Mar. Genomics">
        <title>Complete genome sequence of Marinifilaceae bacterium strain SPP2, isolated from the Antarctic marine sediment.</title>
        <authorList>
            <person name="Watanabe M."/>
            <person name="Kojima H."/>
            <person name="Fukui M."/>
        </authorList>
    </citation>
    <scope>NUCLEOTIDE SEQUENCE [LARGE SCALE GENOMIC DNA]</scope>
    <source>
        <strain evidence="9 10">SPP2</strain>
    </source>
</reference>
<dbReference type="InterPro" id="IPR039426">
    <property type="entry name" value="TonB-dep_rcpt-like"/>
</dbReference>
<dbReference type="InterPro" id="IPR036942">
    <property type="entry name" value="Beta-barrel_TonB_sf"/>
</dbReference>
<evidence type="ECO:0000313" key="10">
    <source>
        <dbReference type="Proteomes" id="UP000218267"/>
    </source>
</evidence>
<name>A0A1Y1CE43_9BACT</name>
<feature type="signal peptide" evidence="7">
    <location>
        <begin position="1"/>
        <end position="22"/>
    </location>
</feature>
<keyword evidence="10" id="KW-1185">Reference proteome</keyword>
<comment type="subcellular location">
    <subcellularLocation>
        <location evidence="1">Cell outer membrane</location>
        <topology evidence="1">Multi-pass membrane protein</topology>
    </subcellularLocation>
</comment>
<evidence type="ECO:0000259" key="8">
    <source>
        <dbReference type="Pfam" id="PF25183"/>
    </source>
</evidence>
<feature type="domain" description="TonB-dependent transporter Oar-like beta-barrel" evidence="8">
    <location>
        <begin position="238"/>
        <end position="671"/>
    </location>
</feature>
<dbReference type="GO" id="GO:0044718">
    <property type="term" value="P:siderophore transmembrane transport"/>
    <property type="evidence" value="ECO:0007669"/>
    <property type="project" value="TreeGrafter"/>
</dbReference>
<keyword evidence="3" id="KW-1134">Transmembrane beta strand</keyword>
<sequence length="1060" mass="118340">MKNVKLLFLIIAMAGFLPNAFSQGVTTSSMRGKIVDPGNVPVFAATVVATHTPTGAQYGTITQDDGRFDMRNMKIGGPYTVTVTFIGYKETKQENIYLQLNKTAEINLVLHEDNVQIDEITIVYDKNDVISQDRTGAQTNINREKIVALPTISRSQGDLTRLTPESDGNSFGGRNNLYNNFSLDGSIFNNSFGLDVSTPGGQADAQPVSLDAIDQIQVSLAPFDVREGGFTGAGVNAVTKSGTNDFKGTTYYYFRNENMIGDKVNGLKVKNTDFSTKQYGVSVGGPLIKNKLFFFVNYEQERRDQLAHGFVADDGTNSNNSNTARVPEADVKAVQSHLRDQWGYDPGAYQGYNHETSNDKFLIKLDANISRNHKVVLRYNMLDAWKDILPHPEAVGGRGATSYRLPFENSSYRIFNKINSVVGELNSRFSSKISNKLLLGYTSFRDKRTPKSAQFPVIDILNDQGQVAITAGSEMFSTNNVLNQDVYQVSDNLTYYSDRHAITVGFNYERFKFENSFNLFYYPWVTAFSTQNFLNDDFAYFVGNPTNDLNQDVTDANKNAFAWSDVDVAQIAFYAQDEFQVNDDLKLTLGLRVDLPKYYNDIPQDEATDRAKNFEGWVTEKGNSVRLDPATWPNSNIMWSPRFGFNYDVKGDNTMQLRGGSGIFTGRIPFVWLGNQSTNARIDAGYEFQLNSTADDFKYPQVWKNNLAMDVKFGDGWLATVEGIYSKDVNAVVHHNYNMLPPSGNLSGTGDTRAQFAGFNEVNIYSASAGSESFLEAGAIVLDNTRKGYQFTTTAKLSKRWDSGLSADVAYTYLSAKDLTSIPAEIAADAFQRNPVVGNPNDPAYSWSRYGLQHRIIASAMYKVSYGKFASSFAMFYEAGKGNRYSYTYTGDINGDAIANNDLIYVPRNSNDINFGTVDGSGVGVVAANASQQWIALDKFISQDDYLKDRRGEYAERNGTMTPWFGQMDFRFMQDYNFMVGNNKNTLQFSIDVLNLGNMISSNWGVRQYANTTNPITVNGVDNNGTPWLQFDPDLKDSYIDDISVNSKWQLQIGVRYIFN</sequence>
<dbReference type="GO" id="GO:0030246">
    <property type="term" value="F:carbohydrate binding"/>
    <property type="evidence" value="ECO:0007669"/>
    <property type="project" value="InterPro"/>
</dbReference>
<dbReference type="SUPFAM" id="SSF49452">
    <property type="entry name" value="Starch-binding domain-like"/>
    <property type="match status" value="1"/>
</dbReference>
<protein>
    <recommendedName>
        <fullName evidence="8">TonB-dependent transporter Oar-like beta-barrel domain-containing protein</fullName>
    </recommendedName>
</protein>
<dbReference type="PANTHER" id="PTHR30069:SF46">
    <property type="entry name" value="OAR PROTEIN"/>
    <property type="match status" value="1"/>
</dbReference>
<dbReference type="Pfam" id="PF25183">
    <property type="entry name" value="OMP_b-brl_4"/>
    <property type="match status" value="1"/>
</dbReference>
<dbReference type="Proteomes" id="UP000218267">
    <property type="component" value="Chromosome"/>
</dbReference>
<gene>
    <name evidence="9" type="ORF">ALGA_0199</name>
</gene>
<evidence type="ECO:0000256" key="6">
    <source>
        <dbReference type="ARBA" id="ARBA00023237"/>
    </source>
</evidence>
<keyword evidence="2" id="KW-0813">Transport</keyword>
<proteinExistence type="predicted"/>
<keyword evidence="5" id="KW-0472">Membrane</keyword>
<dbReference type="Gene3D" id="2.40.170.20">
    <property type="entry name" value="TonB-dependent receptor, beta-barrel domain"/>
    <property type="match status" value="1"/>
</dbReference>
<dbReference type="SUPFAM" id="SSF56935">
    <property type="entry name" value="Porins"/>
    <property type="match status" value="1"/>
</dbReference>
<evidence type="ECO:0000256" key="4">
    <source>
        <dbReference type="ARBA" id="ARBA00022692"/>
    </source>
</evidence>
<dbReference type="PANTHER" id="PTHR30069">
    <property type="entry name" value="TONB-DEPENDENT OUTER MEMBRANE RECEPTOR"/>
    <property type="match status" value="1"/>
</dbReference>
<reference evidence="10" key="2">
    <citation type="journal article" date="2020" name="Antonie Van Leeuwenhoek">
        <title>Labilibaculum antarcticum sp. nov., a novel facultative anaerobic, psychrotorelant bacterium isolated from marine sediment of Antarctica.</title>
        <authorList>
            <person name="Watanabe M."/>
            <person name="Kojima H."/>
            <person name="Fukui M."/>
        </authorList>
    </citation>
    <scope>NUCLEOTIDE SEQUENCE [LARGE SCALE GENOMIC DNA]</scope>
    <source>
        <strain evidence="10">SPP2</strain>
    </source>
</reference>
<keyword evidence="6" id="KW-0998">Cell outer membrane</keyword>
<evidence type="ECO:0000256" key="1">
    <source>
        <dbReference type="ARBA" id="ARBA00004571"/>
    </source>
</evidence>